<name>A0A916XP60_9HYPH</name>
<accession>A0A916XP60</accession>
<reference evidence="2" key="2">
    <citation type="submission" date="2020-09" db="EMBL/GenBank/DDBJ databases">
        <authorList>
            <person name="Sun Q."/>
            <person name="Zhou Y."/>
        </authorList>
    </citation>
    <scope>NUCLEOTIDE SEQUENCE</scope>
    <source>
        <strain evidence="2">CGMCC 1.12919</strain>
    </source>
</reference>
<dbReference type="EMBL" id="BMGG01000012">
    <property type="protein sequence ID" value="GGC91357.1"/>
    <property type="molecule type" value="Genomic_DNA"/>
</dbReference>
<reference evidence="2" key="1">
    <citation type="journal article" date="2014" name="Int. J. Syst. Evol. Microbiol.">
        <title>Complete genome sequence of Corynebacterium casei LMG S-19264T (=DSM 44701T), isolated from a smear-ripened cheese.</title>
        <authorList>
            <consortium name="US DOE Joint Genome Institute (JGI-PGF)"/>
            <person name="Walter F."/>
            <person name="Albersmeier A."/>
            <person name="Kalinowski J."/>
            <person name="Ruckert C."/>
        </authorList>
    </citation>
    <scope>NUCLEOTIDE SEQUENCE</scope>
    <source>
        <strain evidence="2">CGMCC 1.12919</strain>
    </source>
</reference>
<feature type="compositionally biased region" description="Basic and acidic residues" evidence="1">
    <location>
        <begin position="40"/>
        <end position="70"/>
    </location>
</feature>
<keyword evidence="3" id="KW-1185">Reference proteome</keyword>
<evidence type="ECO:0000256" key="1">
    <source>
        <dbReference type="SAM" id="MobiDB-lite"/>
    </source>
</evidence>
<dbReference type="Proteomes" id="UP000637002">
    <property type="component" value="Unassembled WGS sequence"/>
</dbReference>
<evidence type="ECO:0000313" key="2">
    <source>
        <dbReference type="EMBL" id="GGC91357.1"/>
    </source>
</evidence>
<comment type="caution">
    <text evidence="2">The sequence shown here is derived from an EMBL/GenBank/DDBJ whole genome shotgun (WGS) entry which is preliminary data.</text>
</comment>
<feature type="region of interest" description="Disordered" evidence="1">
    <location>
        <begin position="1"/>
        <end position="70"/>
    </location>
</feature>
<dbReference type="AlphaFoldDB" id="A0A916XP60"/>
<gene>
    <name evidence="2" type="ORF">GCM10010994_56390</name>
</gene>
<organism evidence="2 3">
    <name type="scientific">Chelatococcus reniformis</name>
    <dbReference type="NCBI Taxonomy" id="1494448"/>
    <lineage>
        <taxon>Bacteria</taxon>
        <taxon>Pseudomonadati</taxon>
        <taxon>Pseudomonadota</taxon>
        <taxon>Alphaproteobacteria</taxon>
        <taxon>Hyphomicrobiales</taxon>
        <taxon>Chelatococcaceae</taxon>
        <taxon>Chelatococcus</taxon>
    </lineage>
</organism>
<protein>
    <submittedName>
        <fullName evidence="2">Uncharacterized protein</fullName>
    </submittedName>
</protein>
<evidence type="ECO:0000313" key="3">
    <source>
        <dbReference type="Proteomes" id="UP000637002"/>
    </source>
</evidence>
<sequence length="70" mass="7849">MPDETRMQAGDLSTRGRDVRRPASLISAPNAEASATLRAKHQEQGDLLRHPKENDFGLRTRADKLPANRR</sequence>
<proteinExistence type="predicted"/>